<comment type="caution">
    <text evidence="13">The sequence shown here is derived from an EMBL/GenBank/DDBJ whole genome shotgun (WGS) entry which is preliminary data.</text>
</comment>
<keyword evidence="5 10" id="KW-0547">Nucleotide-binding</keyword>
<evidence type="ECO:0000256" key="10">
    <source>
        <dbReference type="PIRNR" id="PIRNR001563"/>
    </source>
</evidence>
<dbReference type="InterPro" id="IPR013221">
    <property type="entry name" value="Mur_ligase_cen"/>
</dbReference>
<evidence type="ECO:0000259" key="12">
    <source>
        <dbReference type="Pfam" id="PF08245"/>
    </source>
</evidence>
<dbReference type="GO" id="GO:0005524">
    <property type="term" value="F:ATP binding"/>
    <property type="evidence" value="ECO:0007669"/>
    <property type="project" value="UniProtKB-KW"/>
</dbReference>
<accession>A0A1F5P3S5</accession>
<dbReference type="PANTHER" id="PTHR11136:SF0">
    <property type="entry name" value="DIHYDROFOLATE SYNTHETASE-RELATED"/>
    <property type="match status" value="1"/>
</dbReference>
<dbReference type="NCBIfam" id="TIGR01499">
    <property type="entry name" value="folC"/>
    <property type="match status" value="1"/>
</dbReference>
<dbReference type="GO" id="GO:0005737">
    <property type="term" value="C:cytoplasm"/>
    <property type="evidence" value="ECO:0007669"/>
    <property type="project" value="TreeGrafter"/>
</dbReference>
<evidence type="ECO:0000256" key="1">
    <source>
        <dbReference type="ARBA" id="ARBA00008276"/>
    </source>
</evidence>
<dbReference type="InterPro" id="IPR036615">
    <property type="entry name" value="Mur_ligase_C_dom_sf"/>
</dbReference>
<comment type="similarity">
    <text evidence="1 10">Belongs to the folylpolyglutamate synthase family.</text>
</comment>
<evidence type="ECO:0000256" key="9">
    <source>
        <dbReference type="ARBA" id="ARBA00047493"/>
    </source>
</evidence>
<evidence type="ECO:0000256" key="3">
    <source>
        <dbReference type="ARBA" id="ARBA00022598"/>
    </source>
</evidence>
<dbReference type="SUPFAM" id="SSF53623">
    <property type="entry name" value="MurD-like peptide ligases, catalytic domain"/>
    <property type="match status" value="1"/>
</dbReference>
<evidence type="ECO:0000256" key="8">
    <source>
        <dbReference type="ARBA" id="ARBA00030592"/>
    </source>
</evidence>
<evidence type="ECO:0000256" key="4">
    <source>
        <dbReference type="ARBA" id="ARBA00022723"/>
    </source>
</evidence>
<keyword evidence="3 10" id="KW-0436">Ligase</keyword>
<name>A0A1F5P3S5_9BACT</name>
<feature type="domain" description="Mur ligase central" evidence="12">
    <location>
        <begin position="58"/>
        <end position="206"/>
    </location>
</feature>
<dbReference type="InterPro" id="IPR004101">
    <property type="entry name" value="Mur_ligase_C"/>
</dbReference>
<dbReference type="Pfam" id="PF02875">
    <property type="entry name" value="Mur_ligase_C"/>
    <property type="match status" value="1"/>
</dbReference>
<organism evidence="13 14">
    <name type="scientific">Candidatus Doudnabacteria bacterium RIFCSPHIGHO2_01_FULL_49_9</name>
    <dbReference type="NCBI Taxonomy" id="1817827"/>
    <lineage>
        <taxon>Bacteria</taxon>
        <taxon>Candidatus Doudnaibacteriota</taxon>
    </lineage>
</organism>
<comment type="catalytic activity">
    <reaction evidence="9">
        <text>(6S)-5,6,7,8-tetrahydrofolyl-(gamma-L-Glu)(n) + L-glutamate + ATP = (6S)-5,6,7,8-tetrahydrofolyl-(gamma-L-Glu)(n+1) + ADP + phosphate + H(+)</text>
        <dbReference type="Rhea" id="RHEA:10580"/>
        <dbReference type="Rhea" id="RHEA-COMP:14738"/>
        <dbReference type="Rhea" id="RHEA-COMP:14740"/>
        <dbReference type="ChEBI" id="CHEBI:15378"/>
        <dbReference type="ChEBI" id="CHEBI:29985"/>
        <dbReference type="ChEBI" id="CHEBI:30616"/>
        <dbReference type="ChEBI" id="CHEBI:43474"/>
        <dbReference type="ChEBI" id="CHEBI:141005"/>
        <dbReference type="ChEBI" id="CHEBI:456216"/>
        <dbReference type="EC" id="6.3.2.17"/>
    </reaction>
</comment>
<gene>
    <name evidence="13" type="ORF">A2846_02840</name>
</gene>
<dbReference type="InterPro" id="IPR001645">
    <property type="entry name" value="Folylpolyglutamate_synth"/>
</dbReference>
<dbReference type="EC" id="6.3.2.17" evidence="2"/>
<dbReference type="Pfam" id="PF08245">
    <property type="entry name" value="Mur_ligase_M"/>
    <property type="match status" value="1"/>
</dbReference>
<dbReference type="GO" id="GO:0004326">
    <property type="term" value="F:tetrahydrofolylpolyglutamate synthase activity"/>
    <property type="evidence" value="ECO:0007669"/>
    <property type="project" value="UniProtKB-EC"/>
</dbReference>
<proteinExistence type="inferred from homology"/>
<dbReference type="Proteomes" id="UP000176339">
    <property type="component" value="Unassembled WGS sequence"/>
</dbReference>
<dbReference type="GO" id="GO:0008841">
    <property type="term" value="F:dihydrofolate synthase activity"/>
    <property type="evidence" value="ECO:0007669"/>
    <property type="project" value="TreeGrafter"/>
</dbReference>
<evidence type="ECO:0000256" key="7">
    <source>
        <dbReference type="ARBA" id="ARBA00022842"/>
    </source>
</evidence>
<dbReference type="EMBL" id="MFEN01000002">
    <property type="protein sequence ID" value="OGE84617.1"/>
    <property type="molecule type" value="Genomic_DNA"/>
</dbReference>
<dbReference type="PANTHER" id="PTHR11136">
    <property type="entry name" value="FOLYLPOLYGLUTAMATE SYNTHASE-RELATED"/>
    <property type="match status" value="1"/>
</dbReference>
<protein>
    <recommendedName>
        <fullName evidence="2">tetrahydrofolate synthase</fullName>
        <ecNumber evidence="2">6.3.2.17</ecNumber>
    </recommendedName>
    <alternativeName>
        <fullName evidence="8">Tetrahydrofolylpolyglutamate synthase</fullName>
    </alternativeName>
</protein>
<dbReference type="AlphaFoldDB" id="A0A1F5P3S5"/>
<evidence type="ECO:0000313" key="14">
    <source>
        <dbReference type="Proteomes" id="UP000176339"/>
    </source>
</evidence>
<evidence type="ECO:0000313" key="13">
    <source>
        <dbReference type="EMBL" id="OGE84617.1"/>
    </source>
</evidence>
<evidence type="ECO:0000256" key="2">
    <source>
        <dbReference type="ARBA" id="ARBA00013025"/>
    </source>
</evidence>
<evidence type="ECO:0000259" key="11">
    <source>
        <dbReference type="Pfam" id="PF02875"/>
    </source>
</evidence>
<keyword evidence="6 10" id="KW-0067">ATP-binding</keyword>
<dbReference type="PIRSF" id="PIRSF001563">
    <property type="entry name" value="Folylpolyglu_synth"/>
    <property type="match status" value="1"/>
</dbReference>
<dbReference type="InterPro" id="IPR036565">
    <property type="entry name" value="Mur-like_cat_sf"/>
</dbReference>
<keyword evidence="4" id="KW-0479">Metal-binding</keyword>
<feature type="domain" description="Mur ligase C-terminal" evidence="11">
    <location>
        <begin position="277"/>
        <end position="400"/>
    </location>
</feature>
<reference evidence="13 14" key="1">
    <citation type="journal article" date="2016" name="Nat. Commun.">
        <title>Thousands of microbial genomes shed light on interconnected biogeochemical processes in an aquifer system.</title>
        <authorList>
            <person name="Anantharaman K."/>
            <person name="Brown C.T."/>
            <person name="Hug L.A."/>
            <person name="Sharon I."/>
            <person name="Castelle C.J."/>
            <person name="Probst A.J."/>
            <person name="Thomas B.C."/>
            <person name="Singh A."/>
            <person name="Wilkins M.J."/>
            <person name="Karaoz U."/>
            <person name="Brodie E.L."/>
            <person name="Williams K.H."/>
            <person name="Hubbard S.S."/>
            <person name="Banfield J.F."/>
        </authorList>
    </citation>
    <scope>NUCLEOTIDE SEQUENCE [LARGE SCALE GENOMIC DNA]</scope>
</reference>
<evidence type="ECO:0000256" key="5">
    <source>
        <dbReference type="ARBA" id="ARBA00022741"/>
    </source>
</evidence>
<evidence type="ECO:0000256" key="6">
    <source>
        <dbReference type="ARBA" id="ARBA00022840"/>
    </source>
</evidence>
<dbReference type="Gene3D" id="3.40.1190.10">
    <property type="entry name" value="Mur-like, catalytic domain"/>
    <property type="match status" value="1"/>
</dbReference>
<dbReference type="Gene3D" id="3.90.190.20">
    <property type="entry name" value="Mur ligase, C-terminal domain"/>
    <property type="match status" value="1"/>
</dbReference>
<dbReference type="GO" id="GO:0046872">
    <property type="term" value="F:metal ion binding"/>
    <property type="evidence" value="ECO:0007669"/>
    <property type="project" value="UniProtKB-KW"/>
</dbReference>
<sequence length="423" mass="47680">MDKLARYHKAVEFLSSLDNRPRKDYMTDRNDPAIYLERTKYFLKTAGVKTDGFKFIHITGTAGKGTVATMVANILWTAGKKAGVFTSPHVTTPIEEIAADEKYIPPLEFARIVEALKPHIAKCAEKGFEWHPSYFEVSLAVALIYFQKMRCEWVVLEVGAGGRYDATNFIRKPVITAITNIDYDHVQLLGKTLTKIAFGKAGIIKRGSIFWTSEKRPGLLKMFRLVCRMAGAKFNSLPRSKSADEANARLASAIAQNAGIDEKYISEGIRTARLPARFEIVDRKPLTIIDGAHNRIKMADTARKVKELNYRKLNLVIGIAANKNHNDILRLIVPFADRIFFTRIKGRQREFADPKKLAVIAKKYMKRGTQFRIIENPRAAMKTALGSAGKNDAVLATGSFFIAGEIRRVWFSKNWILKHRQSS</sequence>
<keyword evidence="7" id="KW-0460">Magnesium</keyword>
<dbReference type="SUPFAM" id="SSF53244">
    <property type="entry name" value="MurD-like peptide ligases, peptide-binding domain"/>
    <property type="match status" value="1"/>
</dbReference>